<keyword evidence="2" id="KW-0479">Metal-binding</keyword>
<evidence type="ECO:0000256" key="3">
    <source>
        <dbReference type="ARBA" id="ARBA00023242"/>
    </source>
</evidence>
<dbReference type="GO" id="GO:0006357">
    <property type="term" value="P:regulation of transcription by RNA polymerase II"/>
    <property type="evidence" value="ECO:0007669"/>
    <property type="project" value="TreeGrafter"/>
</dbReference>
<dbReference type="Proteomes" id="UP000325440">
    <property type="component" value="Unassembled WGS sequence"/>
</dbReference>
<feature type="compositionally biased region" description="Low complexity" evidence="4">
    <location>
        <begin position="292"/>
        <end position="387"/>
    </location>
</feature>
<dbReference type="InterPro" id="IPR045109">
    <property type="entry name" value="LSDs-like"/>
</dbReference>
<dbReference type="PROSITE" id="PS51184">
    <property type="entry name" value="JMJC"/>
    <property type="match status" value="1"/>
</dbReference>
<gene>
    <name evidence="6" type="ORF">CINCED_3A005324</name>
</gene>
<dbReference type="EMBL" id="CABPRJ010000517">
    <property type="protein sequence ID" value="VVC30448.1"/>
    <property type="molecule type" value="Genomic_DNA"/>
</dbReference>
<evidence type="ECO:0000313" key="6">
    <source>
        <dbReference type="EMBL" id="VVC30448.1"/>
    </source>
</evidence>
<feature type="region of interest" description="Disordered" evidence="4">
    <location>
        <begin position="202"/>
        <end position="387"/>
    </location>
</feature>
<dbReference type="Gene3D" id="2.60.120.650">
    <property type="entry name" value="Cupin"/>
    <property type="match status" value="1"/>
</dbReference>
<dbReference type="GO" id="GO:0046872">
    <property type="term" value="F:metal ion binding"/>
    <property type="evidence" value="ECO:0007669"/>
    <property type="project" value="UniProtKB-KW"/>
</dbReference>
<reference evidence="6 7" key="1">
    <citation type="submission" date="2019-08" db="EMBL/GenBank/DDBJ databases">
        <authorList>
            <person name="Alioto T."/>
            <person name="Alioto T."/>
            <person name="Gomez Garrido J."/>
        </authorList>
    </citation>
    <scope>NUCLEOTIDE SEQUENCE [LARGE SCALE GENOMIC DNA]</scope>
</reference>
<evidence type="ECO:0000256" key="4">
    <source>
        <dbReference type="SAM" id="MobiDB-lite"/>
    </source>
</evidence>
<dbReference type="GO" id="GO:0031490">
    <property type="term" value="F:chromatin DNA binding"/>
    <property type="evidence" value="ECO:0007669"/>
    <property type="project" value="TreeGrafter"/>
</dbReference>
<feature type="compositionally biased region" description="Basic and acidic residues" evidence="4">
    <location>
        <begin position="264"/>
        <end position="291"/>
    </location>
</feature>
<feature type="domain" description="JmjC" evidence="5">
    <location>
        <begin position="797"/>
        <end position="1018"/>
    </location>
</feature>
<dbReference type="PANTHER" id="PTHR12549:SF38">
    <property type="entry name" value="JMJC DOMAIN-CONTAINING HISTONE DEMETHYLASE 2, ISOFORM A"/>
    <property type="match status" value="1"/>
</dbReference>
<feature type="region of interest" description="Disordered" evidence="4">
    <location>
        <begin position="58"/>
        <end position="95"/>
    </location>
</feature>
<name>A0A5E4MEA4_9HEMI</name>
<organism evidence="6 7">
    <name type="scientific">Cinara cedri</name>
    <dbReference type="NCBI Taxonomy" id="506608"/>
    <lineage>
        <taxon>Eukaryota</taxon>
        <taxon>Metazoa</taxon>
        <taxon>Ecdysozoa</taxon>
        <taxon>Arthropoda</taxon>
        <taxon>Hexapoda</taxon>
        <taxon>Insecta</taxon>
        <taxon>Pterygota</taxon>
        <taxon>Neoptera</taxon>
        <taxon>Paraneoptera</taxon>
        <taxon>Hemiptera</taxon>
        <taxon>Sternorrhyncha</taxon>
        <taxon>Aphidomorpha</taxon>
        <taxon>Aphidoidea</taxon>
        <taxon>Aphididae</taxon>
        <taxon>Lachninae</taxon>
        <taxon>Cinara</taxon>
    </lineage>
</organism>
<evidence type="ECO:0000313" key="7">
    <source>
        <dbReference type="Proteomes" id="UP000325440"/>
    </source>
</evidence>
<protein>
    <submittedName>
        <fullName evidence="6">JmjC domain</fullName>
    </submittedName>
</protein>
<dbReference type="SMART" id="SM00558">
    <property type="entry name" value="JmjC"/>
    <property type="match status" value="1"/>
</dbReference>
<comment type="subcellular location">
    <subcellularLocation>
        <location evidence="1">Nucleus</location>
    </subcellularLocation>
</comment>
<evidence type="ECO:0000256" key="1">
    <source>
        <dbReference type="ARBA" id="ARBA00004123"/>
    </source>
</evidence>
<evidence type="ECO:0000259" key="5">
    <source>
        <dbReference type="PROSITE" id="PS51184"/>
    </source>
</evidence>
<dbReference type="Pfam" id="PF02373">
    <property type="entry name" value="JmjC"/>
    <property type="match status" value="1"/>
</dbReference>
<feature type="compositionally biased region" description="Polar residues" evidence="4">
    <location>
        <begin position="65"/>
        <end position="79"/>
    </location>
</feature>
<dbReference type="GO" id="GO:0000118">
    <property type="term" value="C:histone deacetylase complex"/>
    <property type="evidence" value="ECO:0007669"/>
    <property type="project" value="TreeGrafter"/>
</dbReference>
<dbReference type="GO" id="GO:0000785">
    <property type="term" value="C:chromatin"/>
    <property type="evidence" value="ECO:0007669"/>
    <property type="project" value="TreeGrafter"/>
</dbReference>
<sequence length="1067" mass="121530">MPLETCPSKRNGTVCRGMLKLYRKKCGTRAITYFRCRKSGCQSYHSTKKILKRSLNARLPKNDDPNNGEQCDQTRQNQNQEKEEPLNKTNVNNEDKCSENLLPAENTNLKKNNLNGDKVDQVLEDTFIRSLFSELSDEPKKKYTALKKCQNLKRKMLFDCEKNYNFNNSGLDLSYSKIRRIERLIDLPSSSENQSADEIVPYETTTDSPTPESPTPDTPTPDSPTPDSPTPDSRTPDSRKTDCPTPDSLTSDSPTPDSPTTDHLTPERLTPDRPTTDRLTTDHPTTDRPTTDRPTTVYPATDHPTTDLPTTDRPTTDRPTTARPTTARPTTARPKQTVRQQPVRQQPVRQQPVRQQTVRQQPVRQQPVRQQPVRQQPVRQQPVRQQPVRQQPCRFYAFRKLEKKSGQLVVAGFLDPYENVIESDTLLWAPIKYSSTPRLVVAGFLDPYENVIESDTVLWAPIKYSSTPSDFKIGASIKILKDVGGQLCKIIQDEKEALRLSLSLNENNKKPIWKKPVRGVREMCDLCKTSIFNYHWCCLKCGFVVCIDCVRDNAQSNTLETESVLLYEGNPCFNNDIHRLDQLTITQILPGDSLGNISKFMHDECAKRKIPLKCDCEQQPANTPENGTQYISSVNITISIDNLFNLHIKENRDALLSNLRNIRVPLYNLPTIFDTNDTPPHVWMYDKQLLRLLDPESNSNYKLFQEQWINGNPVIVSGMNKNLKKSLWHPESFSRDFGNQRNDLIDSITGRVICNQRMSIFWKGFENSSKRMRNKKGSPMLLKLKDWPQSEDFAKKLPDRFENLMDSLPLKEYTHRTGKFNLASYLPEFFLTPDLGPKMYIAYGNAGTGHKVQGTTNLHLDMSDAVNVMVHVAITKNCSIEEVLKAIDEGGCTQSEKDRYYKNGEIPGALWHIFHAKDVPTIKNMICKYNIDNKVTRDSHSDPIHDQTCYLTAKHISILFNEYGVKCCPIVQYEGDAVYIPSGAPHQVRNLNNCIKVAEDFVSPENIEHSCRMTQEFRNLSDNHSNHEDKLQLKNILFHAVKDSISVLQAGSRPLCPMCGSNGTGVH</sequence>
<keyword evidence="3" id="KW-0539">Nucleus</keyword>
<dbReference type="GO" id="GO:0003712">
    <property type="term" value="F:transcription coregulator activity"/>
    <property type="evidence" value="ECO:0007669"/>
    <property type="project" value="TreeGrafter"/>
</dbReference>
<accession>A0A5E4MEA4</accession>
<keyword evidence="7" id="KW-1185">Reference proteome</keyword>
<dbReference type="PANTHER" id="PTHR12549">
    <property type="entry name" value="JMJC DOMAIN-CONTAINING HISTONE DEMETHYLATION PROTEIN"/>
    <property type="match status" value="1"/>
</dbReference>
<dbReference type="SUPFAM" id="SSF51197">
    <property type="entry name" value="Clavaminate synthase-like"/>
    <property type="match status" value="1"/>
</dbReference>
<dbReference type="GO" id="GO:0032454">
    <property type="term" value="F:histone H3K9 demethylase activity"/>
    <property type="evidence" value="ECO:0007669"/>
    <property type="project" value="InterPro"/>
</dbReference>
<feature type="compositionally biased region" description="Low complexity" evidence="4">
    <location>
        <begin position="244"/>
        <end position="263"/>
    </location>
</feature>
<proteinExistence type="predicted"/>
<dbReference type="InterPro" id="IPR003347">
    <property type="entry name" value="JmjC_dom"/>
</dbReference>
<evidence type="ECO:0000256" key="2">
    <source>
        <dbReference type="ARBA" id="ARBA00022723"/>
    </source>
</evidence>
<feature type="compositionally biased region" description="Pro residues" evidence="4">
    <location>
        <begin position="211"/>
        <end position="229"/>
    </location>
</feature>
<dbReference type="AlphaFoldDB" id="A0A5E4MEA4"/>
<dbReference type="OrthoDB" id="1667110at2759"/>